<sequence length="60" mass="6945">MDQKEILLKIQSIEMELMTLSESISMNPKREIITAISYMGKAKTIMAEEENQRKWLAGEN</sequence>
<protein>
    <submittedName>
        <fullName evidence="1">Uncharacterized protein</fullName>
    </submittedName>
</protein>
<dbReference type="RefSeq" id="WP_008591873.1">
    <property type="nucleotide sequence ID" value="NZ_AHOM02000005.1"/>
</dbReference>
<accession>A0ABP2RD78</accession>
<dbReference type="Proteomes" id="UP000018720">
    <property type="component" value="Unassembled WGS sequence"/>
</dbReference>
<keyword evidence="2" id="KW-1185">Reference proteome</keyword>
<comment type="caution">
    <text evidence="1">The sequence shown here is derived from an EMBL/GenBank/DDBJ whole genome shotgun (WGS) entry which is preliminary data.</text>
</comment>
<gene>
    <name evidence="1" type="ORF">LEP1GSC178_0028</name>
</gene>
<evidence type="ECO:0000313" key="1">
    <source>
        <dbReference type="EMBL" id="EJZ42313.1"/>
    </source>
</evidence>
<organism evidence="1 2">
    <name type="scientific">Leptospira licerasiae str. MMD4847</name>
    <dbReference type="NCBI Taxonomy" id="1049971"/>
    <lineage>
        <taxon>Bacteria</taxon>
        <taxon>Pseudomonadati</taxon>
        <taxon>Spirochaetota</taxon>
        <taxon>Spirochaetia</taxon>
        <taxon>Leptospirales</taxon>
        <taxon>Leptospiraceae</taxon>
        <taxon>Leptospira</taxon>
    </lineage>
</organism>
<dbReference type="EMBL" id="AHOM02000005">
    <property type="protein sequence ID" value="EJZ42313.1"/>
    <property type="molecule type" value="Genomic_DNA"/>
</dbReference>
<reference evidence="1 2" key="1">
    <citation type="submission" date="2012-08" db="EMBL/GenBank/DDBJ databases">
        <authorList>
            <person name="Harkins D.M."/>
            <person name="Durkin A.S."/>
            <person name="Selengut J.D."/>
            <person name="Sanka R."/>
            <person name="DePew J."/>
            <person name="Purushe J."/>
            <person name="Matthias M.A."/>
            <person name="Vinetz J.M."/>
            <person name="Sutton G.G."/>
            <person name="Nelson W.C."/>
            <person name="Fouts D.E."/>
        </authorList>
    </citation>
    <scope>NUCLEOTIDE SEQUENCE [LARGE SCALE GENOMIC DNA]</scope>
    <source>
        <strain evidence="1 2">MMD4847</strain>
    </source>
</reference>
<proteinExistence type="predicted"/>
<name>A0ABP2RD78_9LEPT</name>
<evidence type="ECO:0000313" key="2">
    <source>
        <dbReference type="Proteomes" id="UP000018720"/>
    </source>
</evidence>